<sequence>MEIKSLHTHVDIVARSKGHSVIAKAAYNARDKLQDEYYGKTHDYSKKEDLVFSKIFLPEHIPKEFSNREYLWNEVEKIEKSKNSQLARNLLFTLPRELNEQDRIKLISEFIEENFTSKGMIADCNIHNPMASDHEEQPHAHILLTLREIDKKGNWKPKCRKKYILDENGEKIKLKSGNYKSRKVNLNDWNEPDKAKEWRENFSKKANEYLARNNINKRIDPRTFKEQGREELPQIHLGTSSYQMEKKGIQTERGNQNRKIIALNLEFRKLKEELSKLTSWIGSLLGSLQVKYDEYKQEKKEEYENKAELFNLYEYISIYYDLQGEKARKLNPYASNKKIGADLRRFSKARIYLKDNNLKTIADLQEKISTLQSQNKKISQDIKAKTTRIENLNKCFAYADIIKDNKKVFEEWNSKSLFKDSFYNSHKDEIDKYKRARAILEKITGSSAIKSKNWQSDIQSLEIEITKLNKQAQSIKEEYENINHIKYAAKTVNDDYGIDLSIEIDKAIKRGEKESIIEKIKEYKQDSDSFNKKRQMTKDYYKNQER</sequence>
<protein>
    <submittedName>
        <fullName evidence="6">MobA/MobL family protein</fullName>
    </submittedName>
</protein>
<dbReference type="Gene3D" id="3.30.930.30">
    <property type="match status" value="1"/>
</dbReference>
<evidence type="ECO:0000256" key="1">
    <source>
        <dbReference type="ARBA" id="ARBA00010873"/>
    </source>
</evidence>
<proteinExistence type="inferred from homology"/>
<keyword evidence="2" id="KW-0184">Conjugation</keyword>
<feature type="coiled-coil region" evidence="3">
    <location>
        <begin position="285"/>
        <end position="312"/>
    </location>
</feature>
<comment type="similarity">
    <text evidence="1">Belongs to the MobA/MobL family.</text>
</comment>
<reference evidence="7" key="1">
    <citation type="submission" date="2023-07" db="EMBL/GenBank/DDBJ databases">
        <title>FDA dAtabase for Regulatory Grade micrObial Sequences (FDA-ARGOS): Supporting development and validation of Infectious Disease Dx tests.</title>
        <authorList>
            <person name="Sproer C."/>
            <person name="Gronow S."/>
            <person name="Severitt S."/>
            <person name="Schroder I."/>
            <person name="Tallon L."/>
            <person name="Sadzewicz L."/>
            <person name="Zhao X."/>
            <person name="Boylan J."/>
            <person name="Ott S."/>
            <person name="Bowen H."/>
            <person name="Vavikolanu K."/>
            <person name="Hazen T."/>
            <person name="Aluvathingal J."/>
            <person name="Nadendla S."/>
            <person name="Lowell S."/>
            <person name="Myers T."/>
            <person name="Yan Y."/>
        </authorList>
    </citation>
    <scope>NUCLEOTIDE SEQUENCE [LARGE SCALE GENOMIC DNA]</scope>
    <source>
        <strain evidence="7">FDAARGOS_1538</strain>
    </source>
</reference>
<name>A0ABS7YUV9_9FIRM</name>
<evidence type="ECO:0000313" key="6">
    <source>
        <dbReference type="EMBL" id="MCA2095515.1"/>
    </source>
</evidence>
<dbReference type="InterPro" id="IPR005053">
    <property type="entry name" value="MobA_MobL"/>
</dbReference>
<dbReference type="EMBL" id="JAIWIY010000001">
    <property type="protein sequence ID" value="MCA2095515.1"/>
    <property type="molecule type" value="Genomic_DNA"/>
</dbReference>
<organism evidence="6 7">
    <name type="scientific">Anaerococcus degeneri</name>
    <dbReference type="NCBI Taxonomy" id="361500"/>
    <lineage>
        <taxon>Bacteria</taxon>
        <taxon>Bacillati</taxon>
        <taxon>Bacillota</taxon>
        <taxon>Tissierellia</taxon>
        <taxon>Tissierellales</taxon>
        <taxon>Peptoniphilaceae</taxon>
        <taxon>Anaerococcus</taxon>
    </lineage>
</organism>
<gene>
    <name evidence="6" type="ORF">LDJ82_01025</name>
</gene>
<accession>A0ABS7YUV9</accession>
<evidence type="ECO:0000259" key="5">
    <source>
        <dbReference type="Pfam" id="PF03389"/>
    </source>
</evidence>
<comment type="caution">
    <text evidence="6">The sequence shown here is derived from an EMBL/GenBank/DDBJ whole genome shotgun (WGS) entry which is preliminary data.</text>
</comment>
<feature type="coiled-coil region" evidence="3">
    <location>
        <begin position="423"/>
        <end position="485"/>
    </location>
</feature>
<dbReference type="Pfam" id="PF03389">
    <property type="entry name" value="MobA_MobL"/>
    <property type="match status" value="1"/>
</dbReference>
<feature type="region of interest" description="Disordered" evidence="4">
    <location>
        <begin position="527"/>
        <end position="546"/>
    </location>
</feature>
<evidence type="ECO:0000256" key="3">
    <source>
        <dbReference type="SAM" id="Coils"/>
    </source>
</evidence>
<feature type="domain" description="MobA/MobL protein" evidence="5">
    <location>
        <begin position="20"/>
        <end position="247"/>
    </location>
</feature>
<feature type="coiled-coil region" evidence="3">
    <location>
        <begin position="354"/>
        <end position="381"/>
    </location>
</feature>
<evidence type="ECO:0000256" key="4">
    <source>
        <dbReference type="SAM" id="MobiDB-lite"/>
    </source>
</evidence>
<dbReference type="Proteomes" id="UP001198374">
    <property type="component" value="Unassembled WGS sequence"/>
</dbReference>
<evidence type="ECO:0000256" key="2">
    <source>
        <dbReference type="ARBA" id="ARBA00022971"/>
    </source>
</evidence>
<dbReference type="NCBIfam" id="NF041496">
    <property type="entry name" value="MobQ"/>
    <property type="match status" value="1"/>
</dbReference>
<keyword evidence="7" id="KW-1185">Reference proteome</keyword>
<dbReference type="RefSeq" id="WP_209775079.1">
    <property type="nucleotide sequence ID" value="NZ_JAGGLO010000014.1"/>
</dbReference>
<keyword evidence="3" id="KW-0175">Coiled coil</keyword>
<evidence type="ECO:0000313" key="7">
    <source>
        <dbReference type="Proteomes" id="UP001198374"/>
    </source>
</evidence>